<evidence type="ECO:0000256" key="1">
    <source>
        <dbReference type="ARBA" id="ARBA00004141"/>
    </source>
</evidence>
<dbReference type="PANTHER" id="PTHR31885:SF6">
    <property type="entry name" value="GH04784P"/>
    <property type="match status" value="1"/>
</dbReference>
<feature type="transmembrane region" description="Helical" evidence="6">
    <location>
        <begin position="87"/>
        <end position="111"/>
    </location>
</feature>
<dbReference type="EMBL" id="JAFGIX010000039">
    <property type="protein sequence ID" value="MBN1573099.1"/>
    <property type="molecule type" value="Genomic_DNA"/>
</dbReference>
<name>A0A9D8KE81_9DELT</name>
<dbReference type="InterPro" id="IPR012506">
    <property type="entry name" value="TMEM86B-like"/>
</dbReference>
<dbReference type="GO" id="GO:0016787">
    <property type="term" value="F:hydrolase activity"/>
    <property type="evidence" value="ECO:0007669"/>
    <property type="project" value="TreeGrafter"/>
</dbReference>
<feature type="transmembrane region" description="Helical" evidence="6">
    <location>
        <begin position="6"/>
        <end position="24"/>
    </location>
</feature>
<dbReference type="Proteomes" id="UP000809273">
    <property type="component" value="Unassembled WGS sequence"/>
</dbReference>
<feature type="transmembrane region" description="Helical" evidence="6">
    <location>
        <begin position="59"/>
        <end position="80"/>
    </location>
</feature>
<evidence type="ECO:0000256" key="5">
    <source>
        <dbReference type="ARBA" id="ARBA00023136"/>
    </source>
</evidence>
<evidence type="ECO:0000313" key="8">
    <source>
        <dbReference type="Proteomes" id="UP000809273"/>
    </source>
</evidence>
<protein>
    <recommendedName>
        <fullName evidence="9">Lysoplasmalogenase</fullName>
    </recommendedName>
</protein>
<comment type="caution">
    <text evidence="7">The sequence shown here is derived from an EMBL/GenBank/DDBJ whole genome shotgun (WGS) entry which is preliminary data.</text>
</comment>
<feature type="transmembrane region" description="Helical" evidence="6">
    <location>
        <begin position="33"/>
        <end position="53"/>
    </location>
</feature>
<proteinExistence type="inferred from homology"/>
<reference evidence="7" key="2">
    <citation type="submission" date="2021-01" db="EMBL/GenBank/DDBJ databases">
        <authorList>
            <person name="Hahn C.R."/>
            <person name="Youssef N.H."/>
            <person name="Elshahed M."/>
        </authorList>
    </citation>
    <scope>NUCLEOTIDE SEQUENCE</scope>
    <source>
        <strain evidence="7">Zod_Metabat.24</strain>
    </source>
</reference>
<sequence length="227" mass="25675">MQNNLIPLIPIPFIFVGMMITWIARNKEDYKKVAIFQPITTILTVIVALLGLLTPGAVFGYTMWILAGLLLSLAGDIFNINMTKDNILYAALIVFFFAYLVYPIGITIYNGFHFEDIYVAIGLLLVLICLLSYIWKGLGKEWKIPVMLYAMVMLFMVHRAVSTFFGDFFSTTQAVFLTIGTSILFIADSEYSIHRFIKPFKFIIGPFLYPTGQLLIALSTSYFPGIE</sequence>
<dbReference type="Pfam" id="PF07947">
    <property type="entry name" value="YhhN"/>
    <property type="match status" value="1"/>
</dbReference>
<feature type="transmembrane region" description="Helical" evidence="6">
    <location>
        <begin position="168"/>
        <end position="187"/>
    </location>
</feature>
<dbReference type="AlphaFoldDB" id="A0A9D8KE81"/>
<dbReference type="GO" id="GO:0016020">
    <property type="term" value="C:membrane"/>
    <property type="evidence" value="ECO:0007669"/>
    <property type="project" value="UniProtKB-SubCell"/>
</dbReference>
<feature type="transmembrane region" description="Helical" evidence="6">
    <location>
        <begin position="117"/>
        <end position="135"/>
    </location>
</feature>
<organism evidence="7 8">
    <name type="scientific">Candidatus Zymogenus saltonus</name>
    <dbReference type="NCBI Taxonomy" id="2844893"/>
    <lineage>
        <taxon>Bacteria</taxon>
        <taxon>Deltaproteobacteria</taxon>
        <taxon>Candidatus Zymogenia</taxon>
        <taxon>Candidatus Zymogeniales</taxon>
        <taxon>Candidatus Zymogenaceae</taxon>
        <taxon>Candidatus Zymogenus</taxon>
    </lineage>
</organism>
<keyword evidence="5 6" id="KW-0472">Membrane</keyword>
<comment type="similarity">
    <text evidence="2">Belongs to the TMEM86 family.</text>
</comment>
<comment type="subcellular location">
    <subcellularLocation>
        <location evidence="1">Membrane</location>
        <topology evidence="1">Multi-pass membrane protein</topology>
    </subcellularLocation>
</comment>
<evidence type="ECO:0000256" key="6">
    <source>
        <dbReference type="SAM" id="Phobius"/>
    </source>
</evidence>
<evidence type="ECO:0000313" key="7">
    <source>
        <dbReference type="EMBL" id="MBN1573099.1"/>
    </source>
</evidence>
<feature type="transmembrane region" description="Helical" evidence="6">
    <location>
        <begin position="199"/>
        <end position="223"/>
    </location>
</feature>
<evidence type="ECO:0000256" key="3">
    <source>
        <dbReference type="ARBA" id="ARBA00022692"/>
    </source>
</evidence>
<feature type="transmembrane region" description="Helical" evidence="6">
    <location>
        <begin position="142"/>
        <end position="162"/>
    </location>
</feature>
<keyword evidence="4 6" id="KW-1133">Transmembrane helix</keyword>
<accession>A0A9D8KE81</accession>
<reference evidence="7" key="1">
    <citation type="journal article" date="2021" name="Environ. Microbiol.">
        <title>Genomic characterization of three novel Desulfobacterota classes expand the metabolic and phylogenetic diversity of the phylum.</title>
        <authorList>
            <person name="Murphy C.L."/>
            <person name="Biggerstaff J."/>
            <person name="Eichhorn A."/>
            <person name="Ewing E."/>
            <person name="Shahan R."/>
            <person name="Soriano D."/>
            <person name="Stewart S."/>
            <person name="VanMol K."/>
            <person name="Walker R."/>
            <person name="Walters P."/>
            <person name="Elshahed M.S."/>
            <person name="Youssef N.H."/>
        </authorList>
    </citation>
    <scope>NUCLEOTIDE SEQUENCE</scope>
    <source>
        <strain evidence="7">Zod_Metabat.24</strain>
    </source>
</reference>
<evidence type="ECO:0000256" key="2">
    <source>
        <dbReference type="ARBA" id="ARBA00007375"/>
    </source>
</evidence>
<evidence type="ECO:0008006" key="9">
    <source>
        <dbReference type="Google" id="ProtNLM"/>
    </source>
</evidence>
<evidence type="ECO:0000256" key="4">
    <source>
        <dbReference type="ARBA" id="ARBA00022989"/>
    </source>
</evidence>
<dbReference type="PANTHER" id="PTHR31885">
    <property type="entry name" value="GH04784P"/>
    <property type="match status" value="1"/>
</dbReference>
<keyword evidence="3 6" id="KW-0812">Transmembrane</keyword>
<gene>
    <name evidence="7" type="ORF">JW984_07885</name>
</gene>